<comment type="subunit">
    <text evidence="8">Homodimer.</text>
</comment>
<sequence>MKPKTPGPAGRKAMLCVHELFHSIQGEGPFSGRPAVFLRLSGCVKPYCSFCDTSEALEKGKEFSEEKVLDEILSYKTSLVVITGGEPFLQWQTGLQDLESSLMDQGLEVQYESSGRAGIPENVQGKVVLSPKPGQWPSPEISKRAFALKPLMEEDPEPVLTAIQETGFPPEKIWLMALGASREEQLQRMPLLWETCRKHGYHFCPRLHILVHDRKKGV</sequence>
<evidence type="ECO:0000256" key="2">
    <source>
        <dbReference type="ARBA" id="ARBA00022691"/>
    </source>
</evidence>
<comment type="catalytic activity">
    <reaction evidence="8">
        <text>6-carboxy-5,6,7,8-tetrahydropterin + H(+) = 7-carboxy-7-carbaguanine + NH4(+)</text>
        <dbReference type="Rhea" id="RHEA:27974"/>
        <dbReference type="ChEBI" id="CHEBI:15378"/>
        <dbReference type="ChEBI" id="CHEBI:28938"/>
        <dbReference type="ChEBI" id="CHEBI:61032"/>
        <dbReference type="ChEBI" id="CHEBI:61036"/>
        <dbReference type="EC" id="4.3.99.3"/>
    </reaction>
</comment>
<dbReference type="GO" id="GO:0016840">
    <property type="term" value="F:carbon-nitrogen lyase activity"/>
    <property type="evidence" value="ECO:0007669"/>
    <property type="project" value="UniProtKB-UniRule"/>
</dbReference>
<feature type="binding site" evidence="8">
    <location>
        <position position="85"/>
    </location>
    <ligand>
        <name>S-adenosyl-L-methionine</name>
        <dbReference type="ChEBI" id="CHEBI:59789"/>
    </ligand>
</feature>
<dbReference type="PANTHER" id="PTHR42836:SF1">
    <property type="entry name" value="7-CARBOXY-7-DEAZAGUANINE SYNTHASE"/>
    <property type="match status" value="1"/>
</dbReference>
<keyword evidence="3 8" id="KW-0479">Metal-binding</keyword>
<evidence type="ECO:0000256" key="4">
    <source>
        <dbReference type="ARBA" id="ARBA00022842"/>
    </source>
</evidence>
<comment type="caution">
    <text evidence="10">The sequence shown here is derived from an EMBL/GenBank/DDBJ whole genome shotgun (WGS) entry which is preliminary data.</text>
</comment>
<dbReference type="Gene3D" id="3.20.20.70">
    <property type="entry name" value="Aldolase class I"/>
    <property type="match status" value="1"/>
</dbReference>
<dbReference type="GO" id="GO:1904047">
    <property type="term" value="F:S-adenosyl-L-methionine binding"/>
    <property type="evidence" value="ECO:0007669"/>
    <property type="project" value="UniProtKB-UniRule"/>
</dbReference>
<evidence type="ECO:0000313" key="11">
    <source>
        <dbReference type="Proteomes" id="UP000321899"/>
    </source>
</evidence>
<organism evidence="10 11">
    <name type="scientific">Desulfobotulus mexicanus</name>
    <dbReference type="NCBI Taxonomy" id="2586642"/>
    <lineage>
        <taxon>Bacteria</taxon>
        <taxon>Pseudomonadati</taxon>
        <taxon>Thermodesulfobacteriota</taxon>
        <taxon>Desulfobacteria</taxon>
        <taxon>Desulfobacterales</taxon>
        <taxon>Desulfobacteraceae</taxon>
        <taxon>Desulfobotulus</taxon>
    </lineage>
</organism>
<dbReference type="Pfam" id="PF04055">
    <property type="entry name" value="Radical_SAM"/>
    <property type="match status" value="1"/>
</dbReference>
<evidence type="ECO:0000256" key="8">
    <source>
        <dbReference type="HAMAP-Rule" id="MF_00917"/>
    </source>
</evidence>
<dbReference type="InterPro" id="IPR058240">
    <property type="entry name" value="rSAM_sf"/>
</dbReference>
<feature type="binding site" evidence="8">
    <location>
        <begin position="24"/>
        <end position="26"/>
    </location>
    <ligand>
        <name>substrate</name>
    </ligand>
</feature>
<dbReference type="GO" id="GO:0008616">
    <property type="term" value="P:tRNA queuosine(34) biosynthetic process"/>
    <property type="evidence" value="ECO:0007669"/>
    <property type="project" value="UniProtKB-UniRule"/>
</dbReference>
<dbReference type="PANTHER" id="PTHR42836">
    <property type="entry name" value="7-CARBOXY-7-DEAZAGUANINE SYNTHASE"/>
    <property type="match status" value="1"/>
</dbReference>
<dbReference type="EMBL" id="VDMB01000004">
    <property type="protein sequence ID" value="TYT75358.1"/>
    <property type="molecule type" value="Genomic_DNA"/>
</dbReference>
<comment type="cofactor">
    <cofactor evidence="8">
        <name>[4Fe-4S] cluster</name>
        <dbReference type="ChEBI" id="CHEBI:49883"/>
    </cofactor>
    <text evidence="8">Binds 1 [4Fe-4S] cluster. The cluster is coordinated with 3 cysteines and an exchangeable S-adenosyl-L-methionine.</text>
</comment>
<comment type="pathway">
    <text evidence="8">Purine metabolism; 7-cyano-7-deazaguanine biosynthesis.</text>
</comment>
<reference evidence="10 11" key="1">
    <citation type="submission" date="2019-06" db="EMBL/GenBank/DDBJ databases">
        <title>Desulfobotulus mexicanus sp. nov., a novel sulfate-reducing bacterium isolated from the sediment of an alkaline crater lake in Mexico.</title>
        <authorList>
            <person name="Hirschler-Rea A."/>
        </authorList>
    </citation>
    <scope>NUCLEOTIDE SEQUENCE [LARGE SCALE GENOMIC DNA]</scope>
    <source>
        <strain evidence="10 11">PAR22N</strain>
    </source>
</reference>
<feature type="binding site" evidence="8">
    <location>
        <begin position="130"/>
        <end position="132"/>
    </location>
    <ligand>
        <name>S-adenosyl-L-methionine</name>
        <dbReference type="ChEBI" id="CHEBI:59789"/>
    </ligand>
</feature>
<keyword evidence="4 8" id="KW-0460">Magnesium</keyword>
<evidence type="ECO:0000256" key="1">
    <source>
        <dbReference type="ARBA" id="ARBA00022485"/>
    </source>
</evidence>
<comment type="similarity">
    <text evidence="8">Belongs to the radical SAM superfamily. 7-carboxy-7-deazaguanine synthase family.</text>
</comment>
<gene>
    <name evidence="8" type="primary">queE</name>
    <name evidence="10" type="ORF">FIM25_04545</name>
</gene>
<name>A0A5Q4VEH6_9BACT</name>
<feature type="domain" description="Radical SAM core" evidence="9">
    <location>
        <begin position="45"/>
        <end position="117"/>
    </location>
</feature>
<keyword evidence="6 8" id="KW-0411">Iron-sulfur</keyword>
<dbReference type="SUPFAM" id="SSF102114">
    <property type="entry name" value="Radical SAM enzymes"/>
    <property type="match status" value="1"/>
</dbReference>
<feature type="binding site" evidence="8">
    <location>
        <position position="83"/>
    </location>
    <ligand>
        <name>substrate</name>
    </ligand>
</feature>
<feature type="binding site" evidence="8">
    <location>
        <position position="43"/>
    </location>
    <ligand>
        <name>[4Fe-4S] cluster</name>
        <dbReference type="ChEBI" id="CHEBI:49883"/>
        <note>4Fe-4S-S-AdoMet</note>
    </ligand>
</feature>
<dbReference type="GO" id="GO:0051539">
    <property type="term" value="F:4 iron, 4 sulfur cluster binding"/>
    <property type="evidence" value="ECO:0007669"/>
    <property type="project" value="UniProtKB-UniRule"/>
</dbReference>
<comment type="function">
    <text evidence="8">Catalyzes the complex heterocyclic radical-mediated conversion of 6-carboxy-5,6,7,8-tetrahydropterin (CPH4) to 7-carboxy-7-deazaguanine (CDG), a step common to the biosynthetic pathways of all 7-deazapurine-containing compounds.</text>
</comment>
<protein>
    <recommendedName>
        <fullName evidence="8">7-carboxy-7-deazaguanine synthase</fullName>
        <shortName evidence="8">CDG synthase</shortName>
        <ecNumber evidence="8">4.3.99.3</ecNumber>
    </recommendedName>
    <alternativeName>
        <fullName evidence="8">Queuosine biosynthesis protein QueE</fullName>
    </alternativeName>
</protein>
<dbReference type="GO" id="GO:0000287">
    <property type="term" value="F:magnesium ion binding"/>
    <property type="evidence" value="ECO:0007669"/>
    <property type="project" value="UniProtKB-UniRule"/>
</dbReference>
<dbReference type="AlphaFoldDB" id="A0A5Q4VEH6"/>
<dbReference type="Proteomes" id="UP000321899">
    <property type="component" value="Unassembled WGS sequence"/>
</dbReference>
<evidence type="ECO:0000256" key="3">
    <source>
        <dbReference type="ARBA" id="ARBA00022723"/>
    </source>
</evidence>
<dbReference type="OrthoDB" id="9792276at2"/>
<feature type="binding site" evidence="8">
    <location>
        <position position="53"/>
    </location>
    <ligand>
        <name>Mg(2+)</name>
        <dbReference type="ChEBI" id="CHEBI:18420"/>
    </ligand>
</feature>
<accession>A0A5Q4VEH6</accession>
<evidence type="ECO:0000313" key="10">
    <source>
        <dbReference type="EMBL" id="TYT75358.1"/>
    </source>
</evidence>
<comment type="caution">
    <text evidence="8">Lacks conserved residue(s) required for the propagation of feature annotation.</text>
</comment>
<keyword evidence="5 8" id="KW-0408">Iron</keyword>
<dbReference type="InterPro" id="IPR007197">
    <property type="entry name" value="rSAM"/>
</dbReference>
<dbReference type="InterPro" id="IPR013785">
    <property type="entry name" value="Aldolase_TIM"/>
</dbReference>
<evidence type="ECO:0000256" key="5">
    <source>
        <dbReference type="ARBA" id="ARBA00023004"/>
    </source>
</evidence>
<feature type="binding site" evidence="8">
    <location>
        <begin position="50"/>
        <end position="52"/>
    </location>
    <ligand>
        <name>S-adenosyl-L-methionine</name>
        <dbReference type="ChEBI" id="CHEBI:59789"/>
    </ligand>
</feature>
<dbReference type="UniPathway" id="UPA00391"/>
<evidence type="ECO:0000256" key="7">
    <source>
        <dbReference type="ARBA" id="ARBA00023239"/>
    </source>
</evidence>
<dbReference type="SFLD" id="SFLDS00029">
    <property type="entry name" value="Radical_SAM"/>
    <property type="match status" value="1"/>
</dbReference>
<keyword evidence="2 8" id="KW-0949">S-adenosyl-L-methionine</keyword>
<keyword evidence="1 8" id="KW-0004">4Fe-4S</keyword>
<comment type="cofactor">
    <cofactor evidence="8">
        <name>S-adenosyl-L-methionine</name>
        <dbReference type="ChEBI" id="CHEBI:59789"/>
    </cofactor>
    <text evidence="8">Binds 1 S-adenosyl-L-methionine per subunit.</text>
</comment>
<feature type="binding site" evidence="8">
    <location>
        <position position="51"/>
    </location>
    <ligand>
        <name>[4Fe-4S] cluster</name>
        <dbReference type="ChEBI" id="CHEBI:49883"/>
        <note>4Fe-4S-S-AdoMet</note>
    </ligand>
</feature>
<proteinExistence type="inferred from homology"/>
<keyword evidence="11" id="KW-1185">Reference proteome</keyword>
<comment type="cofactor">
    <cofactor evidence="8">
        <name>Mg(2+)</name>
        <dbReference type="ChEBI" id="CHEBI:18420"/>
    </cofactor>
</comment>
<dbReference type="EC" id="4.3.99.3" evidence="8"/>
<evidence type="ECO:0000256" key="6">
    <source>
        <dbReference type="ARBA" id="ARBA00023014"/>
    </source>
</evidence>
<keyword evidence="8" id="KW-0671">Queuosine biosynthesis</keyword>
<dbReference type="InterPro" id="IPR024924">
    <property type="entry name" value="7-CO-7-deazaguanine_synth-like"/>
</dbReference>
<feature type="binding site" evidence="8">
    <location>
        <position position="48"/>
    </location>
    <ligand>
        <name>[4Fe-4S] cluster</name>
        <dbReference type="ChEBI" id="CHEBI:49883"/>
        <note>4Fe-4S-S-AdoMet</note>
    </ligand>
</feature>
<feature type="binding site" evidence="8">
    <location>
        <position position="39"/>
    </location>
    <ligand>
        <name>substrate</name>
    </ligand>
</feature>
<dbReference type="HAMAP" id="MF_00917">
    <property type="entry name" value="QueE"/>
    <property type="match status" value="1"/>
</dbReference>
<evidence type="ECO:0000259" key="9">
    <source>
        <dbReference type="Pfam" id="PF04055"/>
    </source>
</evidence>
<keyword evidence="7 8" id="KW-0456">Lyase</keyword>